<dbReference type="Proteomes" id="UP001500804">
    <property type="component" value="Unassembled WGS sequence"/>
</dbReference>
<protein>
    <submittedName>
        <fullName evidence="1">Uncharacterized protein</fullName>
    </submittedName>
</protein>
<evidence type="ECO:0000313" key="1">
    <source>
        <dbReference type="EMBL" id="GAA5119071.1"/>
    </source>
</evidence>
<proteinExistence type="predicted"/>
<evidence type="ECO:0000313" key="2">
    <source>
        <dbReference type="Proteomes" id="UP001500804"/>
    </source>
</evidence>
<accession>A0ABP9NN39</accession>
<reference evidence="2" key="1">
    <citation type="journal article" date="2019" name="Int. J. Syst. Evol. Microbiol.">
        <title>The Global Catalogue of Microorganisms (GCM) 10K type strain sequencing project: providing services to taxonomists for standard genome sequencing and annotation.</title>
        <authorList>
            <consortium name="The Broad Institute Genomics Platform"/>
            <consortium name="The Broad Institute Genome Sequencing Center for Infectious Disease"/>
            <person name="Wu L."/>
            <person name="Ma J."/>
        </authorList>
    </citation>
    <scope>NUCLEOTIDE SEQUENCE [LARGE SCALE GENOMIC DNA]</scope>
    <source>
        <strain evidence="2">JCM 18302</strain>
    </source>
</reference>
<sequence>MCYADAYRDDTETVGVFVAVCYCGWSDNGHPTMESAERAAQLHEQNTAD</sequence>
<comment type="caution">
    <text evidence="1">The sequence shown here is derived from an EMBL/GenBank/DDBJ whole genome shotgun (WGS) entry which is preliminary data.</text>
</comment>
<dbReference type="EMBL" id="BAABJO010000007">
    <property type="protein sequence ID" value="GAA5119071.1"/>
    <property type="molecule type" value="Genomic_DNA"/>
</dbReference>
<name>A0ABP9NN39_9PSEU</name>
<gene>
    <name evidence="1" type="ORF">GCM10023320_24250</name>
</gene>
<keyword evidence="2" id="KW-1185">Reference proteome</keyword>
<organism evidence="1 2">
    <name type="scientific">Pseudonocardia adelaidensis</name>
    <dbReference type="NCBI Taxonomy" id="648754"/>
    <lineage>
        <taxon>Bacteria</taxon>
        <taxon>Bacillati</taxon>
        <taxon>Actinomycetota</taxon>
        <taxon>Actinomycetes</taxon>
        <taxon>Pseudonocardiales</taxon>
        <taxon>Pseudonocardiaceae</taxon>
        <taxon>Pseudonocardia</taxon>
    </lineage>
</organism>